<accession>A0A484BG24</accession>
<evidence type="ECO:0000256" key="1">
    <source>
        <dbReference type="ARBA" id="ARBA00004477"/>
    </source>
</evidence>
<keyword evidence="2 6" id="KW-0812">Transmembrane</keyword>
<evidence type="ECO:0000259" key="8">
    <source>
        <dbReference type="PROSITE" id="PS50845"/>
    </source>
</evidence>
<sequence length="260" mass="29799">MDQNMPDAVTTLQALVLWRNWRRTALFFIFTLTLLLDMSTNPVISVLSVAGAITISINMSYCCYVWAMRKLHKSSITDHPLKRYLDMDFTISRKTTEQLAHLFISKLNPILLQLRSVFLVEDMVDSLKMLIIFCCLNIVGDLIKGMTLLVVAFILLFTLPKLYVSKKKTIHKKLEQLQMFKAQLLSPNPKMTTVPTVAVDPQVFDPDLKKMSCVENDIDNEIDNEQYDTCEQISTPDLSSDYNWQEKNMPSEGALHSKQL</sequence>
<proteinExistence type="predicted"/>
<dbReference type="KEGG" id="dnv:108651627"/>
<evidence type="ECO:0000256" key="6">
    <source>
        <dbReference type="RuleBase" id="RU363132"/>
    </source>
</evidence>
<dbReference type="AlphaFoldDB" id="A0A484BG24"/>
<dbReference type="GO" id="GO:0005789">
    <property type="term" value="C:endoplasmic reticulum membrane"/>
    <property type="evidence" value="ECO:0007669"/>
    <property type="project" value="UniProtKB-SubCell"/>
</dbReference>
<dbReference type="PANTHER" id="PTHR45799:SF2">
    <property type="entry name" value="RETICULON-LIKE PROTEIN"/>
    <property type="match status" value="1"/>
</dbReference>
<organism evidence="9 10">
    <name type="scientific">Drosophila navojoa</name>
    <name type="common">Fruit fly</name>
    <dbReference type="NCBI Taxonomy" id="7232"/>
    <lineage>
        <taxon>Eukaryota</taxon>
        <taxon>Metazoa</taxon>
        <taxon>Ecdysozoa</taxon>
        <taxon>Arthropoda</taxon>
        <taxon>Hexapoda</taxon>
        <taxon>Insecta</taxon>
        <taxon>Pterygota</taxon>
        <taxon>Neoptera</taxon>
        <taxon>Endopterygota</taxon>
        <taxon>Diptera</taxon>
        <taxon>Brachycera</taxon>
        <taxon>Muscomorpha</taxon>
        <taxon>Ephydroidea</taxon>
        <taxon>Drosophilidae</taxon>
        <taxon>Drosophila</taxon>
    </lineage>
</organism>
<evidence type="ECO:0000256" key="3">
    <source>
        <dbReference type="ARBA" id="ARBA00022824"/>
    </source>
</evidence>
<dbReference type="Gene3D" id="1.20.5.2480">
    <property type="match status" value="1"/>
</dbReference>
<keyword evidence="5 6" id="KW-0472">Membrane</keyword>
<feature type="domain" description="Reticulon" evidence="8">
    <location>
        <begin position="12"/>
        <end position="184"/>
    </location>
</feature>
<dbReference type="OMA" id="CRDCEHQ"/>
<feature type="transmembrane region" description="Helical" evidence="6">
    <location>
        <begin position="21"/>
        <end position="38"/>
    </location>
</feature>
<comment type="subcellular location">
    <subcellularLocation>
        <location evidence="1 6">Endoplasmic reticulum membrane</location>
        <topology evidence="1 6">Multi-pass membrane protein</topology>
    </subcellularLocation>
</comment>
<dbReference type="InterPro" id="IPR046964">
    <property type="entry name" value="RTN1-4"/>
</dbReference>
<gene>
    <name evidence="9" type="ORF">AWZ03_005932</name>
</gene>
<name>A0A484BG24_DRONA</name>
<dbReference type="STRING" id="7232.A0A484BG24"/>
<dbReference type="Pfam" id="PF02453">
    <property type="entry name" value="Reticulon"/>
    <property type="match status" value="1"/>
</dbReference>
<feature type="region of interest" description="Disordered" evidence="7">
    <location>
        <begin position="241"/>
        <end position="260"/>
    </location>
</feature>
<evidence type="ECO:0000313" key="10">
    <source>
        <dbReference type="Proteomes" id="UP000295192"/>
    </source>
</evidence>
<keyword evidence="4 6" id="KW-1133">Transmembrane helix</keyword>
<dbReference type="InterPro" id="IPR003388">
    <property type="entry name" value="Reticulon"/>
</dbReference>
<dbReference type="EMBL" id="LSRL02000041">
    <property type="protein sequence ID" value="TDG47634.1"/>
    <property type="molecule type" value="Genomic_DNA"/>
</dbReference>
<evidence type="ECO:0000313" key="9">
    <source>
        <dbReference type="EMBL" id="TDG47634.1"/>
    </source>
</evidence>
<evidence type="ECO:0000256" key="4">
    <source>
        <dbReference type="ARBA" id="ARBA00022989"/>
    </source>
</evidence>
<keyword evidence="3 6" id="KW-0256">Endoplasmic reticulum</keyword>
<protein>
    <recommendedName>
        <fullName evidence="6">Reticulon-like protein</fullName>
    </recommendedName>
</protein>
<dbReference type="Proteomes" id="UP000295192">
    <property type="component" value="Unassembled WGS sequence"/>
</dbReference>
<dbReference type="PROSITE" id="PS50845">
    <property type="entry name" value="RETICULON"/>
    <property type="match status" value="1"/>
</dbReference>
<evidence type="ECO:0000256" key="5">
    <source>
        <dbReference type="ARBA" id="ARBA00023136"/>
    </source>
</evidence>
<feature type="transmembrane region" description="Helical" evidence="6">
    <location>
        <begin position="44"/>
        <end position="67"/>
    </location>
</feature>
<reference evidence="9 10" key="1">
    <citation type="journal article" date="2019" name="J. Hered.">
        <title>An Improved Genome Assembly for Drosophila navojoa, the Basal Species in the mojavensis Cluster.</title>
        <authorList>
            <person name="Vanderlinde T."/>
            <person name="Dupim E.G."/>
            <person name="Nazario-Yepiz N.O."/>
            <person name="Carvalho A.B."/>
        </authorList>
    </citation>
    <scope>NUCLEOTIDE SEQUENCE [LARGE SCALE GENOMIC DNA]</scope>
    <source>
        <strain evidence="9">Navoj_Jal97</strain>
        <tissue evidence="9">Whole organism</tissue>
    </source>
</reference>
<evidence type="ECO:0000256" key="2">
    <source>
        <dbReference type="ARBA" id="ARBA00022692"/>
    </source>
</evidence>
<keyword evidence="10" id="KW-1185">Reference proteome</keyword>
<comment type="caution">
    <text evidence="9">The sequence shown here is derived from an EMBL/GenBank/DDBJ whole genome shotgun (WGS) entry which is preliminary data.</text>
</comment>
<evidence type="ECO:0000256" key="7">
    <source>
        <dbReference type="SAM" id="MobiDB-lite"/>
    </source>
</evidence>
<dbReference type="PANTHER" id="PTHR45799">
    <property type="entry name" value="RETICULON-LIKE PROTEIN"/>
    <property type="match status" value="1"/>
</dbReference>
<dbReference type="OrthoDB" id="567788at2759"/>